<evidence type="ECO:0000313" key="1">
    <source>
        <dbReference type="EMBL" id="KZS10984.1"/>
    </source>
</evidence>
<sequence>MAEKQTSEGRTRTVSVCYTNKGIIEMRGIGVDKKGTTKAIGRDGEKNFKKINKEMRHYKKPPINLWT</sequence>
<gene>
    <name evidence="1" type="ORF">APZ42_024418</name>
</gene>
<accession>A0A162DFF6</accession>
<name>A0A162DFF6_9CRUS</name>
<comment type="caution">
    <text evidence="1">The sequence shown here is derived from an EMBL/GenBank/DDBJ whole genome shotgun (WGS) entry which is preliminary data.</text>
</comment>
<keyword evidence="2" id="KW-1185">Reference proteome</keyword>
<reference evidence="1 2" key="1">
    <citation type="submission" date="2016-03" db="EMBL/GenBank/DDBJ databases">
        <title>EvidentialGene: Evidence-directed Construction of Genes on Genomes.</title>
        <authorList>
            <person name="Gilbert D.G."/>
            <person name="Choi J.-H."/>
            <person name="Mockaitis K."/>
            <person name="Colbourne J."/>
            <person name="Pfrender M."/>
        </authorList>
    </citation>
    <scope>NUCLEOTIDE SEQUENCE [LARGE SCALE GENOMIC DNA]</scope>
    <source>
        <strain evidence="1 2">Xinb3</strain>
        <tissue evidence="1">Complete organism</tissue>
    </source>
</reference>
<organism evidence="1 2">
    <name type="scientific">Daphnia magna</name>
    <dbReference type="NCBI Taxonomy" id="35525"/>
    <lineage>
        <taxon>Eukaryota</taxon>
        <taxon>Metazoa</taxon>
        <taxon>Ecdysozoa</taxon>
        <taxon>Arthropoda</taxon>
        <taxon>Crustacea</taxon>
        <taxon>Branchiopoda</taxon>
        <taxon>Diplostraca</taxon>
        <taxon>Cladocera</taxon>
        <taxon>Anomopoda</taxon>
        <taxon>Daphniidae</taxon>
        <taxon>Daphnia</taxon>
    </lineage>
</organism>
<dbReference type="AlphaFoldDB" id="A0A162DFF6"/>
<evidence type="ECO:0000313" key="2">
    <source>
        <dbReference type="Proteomes" id="UP000076858"/>
    </source>
</evidence>
<proteinExistence type="predicted"/>
<protein>
    <submittedName>
        <fullName evidence="1">Uncharacterized protein</fullName>
    </submittedName>
</protein>
<dbReference type="Proteomes" id="UP000076858">
    <property type="component" value="Unassembled WGS sequence"/>
</dbReference>
<dbReference type="EMBL" id="LRGB01001630">
    <property type="protein sequence ID" value="KZS10984.1"/>
    <property type="molecule type" value="Genomic_DNA"/>
</dbReference>